<protein>
    <submittedName>
        <fullName evidence="1">Uncharacterized protein</fullName>
    </submittedName>
</protein>
<dbReference type="EMBL" id="SGJP01000005">
    <property type="protein sequence ID" value="NFA59510.1"/>
    <property type="molecule type" value="Genomic_DNA"/>
</dbReference>
<dbReference type="AlphaFoldDB" id="A0A6M0SXS2"/>
<organism evidence="1 2">
    <name type="scientific">Clostridium botulinum</name>
    <dbReference type="NCBI Taxonomy" id="1491"/>
    <lineage>
        <taxon>Bacteria</taxon>
        <taxon>Bacillati</taxon>
        <taxon>Bacillota</taxon>
        <taxon>Clostridia</taxon>
        <taxon>Eubacteriales</taxon>
        <taxon>Clostridiaceae</taxon>
        <taxon>Clostridium</taxon>
    </lineage>
</organism>
<reference evidence="1 2" key="1">
    <citation type="submission" date="2019-02" db="EMBL/GenBank/DDBJ databases">
        <title>Genome sequencing of Clostridium botulinum clinical isolates.</title>
        <authorList>
            <person name="Brunt J."/>
            <person name="Van Vliet A.H.M."/>
            <person name="Stringer S.C."/>
            <person name="Grant K.A."/>
            <person name="Carter A.C."/>
            <person name="Peck M.W."/>
        </authorList>
    </citation>
    <scope>NUCLEOTIDE SEQUENCE [LARGE SCALE GENOMIC DNA]</scope>
    <source>
        <strain evidence="1 2">R1125/03</strain>
    </source>
</reference>
<dbReference type="Proteomes" id="UP000473089">
    <property type="component" value="Unassembled WGS sequence"/>
</dbReference>
<name>A0A6M0SXS2_CLOBO</name>
<evidence type="ECO:0000313" key="1">
    <source>
        <dbReference type="EMBL" id="NFA59510.1"/>
    </source>
</evidence>
<accession>A0A6M0SXS2</accession>
<proteinExistence type="predicted"/>
<sequence>MDTSLSERVADLLVEFKLIDSGHDIENVPEYYMIFTFCIQIDIYRALKRNSGVNFKIPKDARNKMITKLKTAYKEGCKKNDVNFISRKTFEEFAENIYKKLDLLESNKK</sequence>
<gene>
    <name evidence="1" type="ORF">EXM42_03585</name>
</gene>
<comment type="caution">
    <text evidence="1">The sequence shown here is derived from an EMBL/GenBank/DDBJ whole genome shotgun (WGS) entry which is preliminary data.</text>
</comment>
<evidence type="ECO:0000313" key="2">
    <source>
        <dbReference type="Proteomes" id="UP000473089"/>
    </source>
</evidence>